<dbReference type="OrthoDB" id="8453311at2"/>
<evidence type="ECO:0000256" key="1">
    <source>
        <dbReference type="SAM" id="MobiDB-lite"/>
    </source>
</evidence>
<keyword evidence="3" id="KW-1185">Reference proteome</keyword>
<dbReference type="EMBL" id="QRGO01000002">
    <property type="protein sequence ID" value="RDV02275.1"/>
    <property type="molecule type" value="Genomic_DNA"/>
</dbReference>
<name>A0A371B3V2_9BRAD</name>
<dbReference type="Proteomes" id="UP000263993">
    <property type="component" value="Unassembled WGS sequence"/>
</dbReference>
<proteinExistence type="predicted"/>
<reference evidence="3" key="1">
    <citation type="submission" date="2018-08" db="EMBL/GenBank/DDBJ databases">
        <authorList>
            <person name="Kim S.-J."/>
            <person name="Jung G.-Y."/>
        </authorList>
    </citation>
    <scope>NUCLEOTIDE SEQUENCE [LARGE SCALE GENOMIC DNA]</scope>
    <source>
        <strain evidence="3">GY_H</strain>
    </source>
</reference>
<accession>A0A371B3V2</accession>
<organism evidence="2 3">
    <name type="scientific">Undibacter mobilis</name>
    <dbReference type="NCBI Taxonomy" id="2292256"/>
    <lineage>
        <taxon>Bacteria</taxon>
        <taxon>Pseudomonadati</taxon>
        <taxon>Pseudomonadota</taxon>
        <taxon>Alphaproteobacteria</taxon>
        <taxon>Hyphomicrobiales</taxon>
        <taxon>Nitrobacteraceae</taxon>
        <taxon>Undibacter</taxon>
    </lineage>
</organism>
<dbReference type="RefSeq" id="WP_115518397.1">
    <property type="nucleotide sequence ID" value="NZ_QRGO01000002.1"/>
</dbReference>
<feature type="compositionally biased region" description="Basic and acidic residues" evidence="1">
    <location>
        <begin position="47"/>
        <end position="61"/>
    </location>
</feature>
<gene>
    <name evidence="2" type="ORF">DXH78_16940</name>
</gene>
<feature type="compositionally biased region" description="Low complexity" evidence="1">
    <location>
        <begin position="14"/>
        <end position="24"/>
    </location>
</feature>
<protein>
    <submittedName>
        <fullName evidence="2">Uncharacterized protein</fullName>
    </submittedName>
</protein>
<feature type="region of interest" description="Disordered" evidence="1">
    <location>
        <begin position="1"/>
        <end position="61"/>
    </location>
</feature>
<evidence type="ECO:0000313" key="2">
    <source>
        <dbReference type="EMBL" id="RDV02275.1"/>
    </source>
</evidence>
<dbReference type="AlphaFoldDB" id="A0A371B3V2"/>
<comment type="caution">
    <text evidence="2">The sequence shown here is derived from an EMBL/GenBank/DDBJ whole genome shotgun (WGS) entry which is preliminary data.</text>
</comment>
<evidence type="ECO:0000313" key="3">
    <source>
        <dbReference type="Proteomes" id="UP000263993"/>
    </source>
</evidence>
<sequence length="61" mass="6807">MTAPKGTERTERPQQQQQQGSSSQLNERYGKIGISAVAGAVRHKPERKPVEAKRFLPNDCD</sequence>
<feature type="compositionally biased region" description="Basic and acidic residues" evidence="1">
    <location>
        <begin position="1"/>
        <end position="12"/>
    </location>
</feature>